<feature type="domain" description="Mycothiol-dependent maleylpyruvate isomerase metal-binding" evidence="1">
    <location>
        <begin position="9"/>
        <end position="101"/>
    </location>
</feature>
<protein>
    <submittedName>
        <fullName evidence="2">Uncharacterized protein (TIGR03083 family)</fullName>
    </submittedName>
</protein>
<name>A0A7Z0EV92_9ACTN</name>
<evidence type="ECO:0000313" key="2">
    <source>
        <dbReference type="EMBL" id="NYJ37960.1"/>
    </source>
</evidence>
<dbReference type="Gene3D" id="1.20.120.450">
    <property type="entry name" value="dinb family like domain"/>
    <property type="match status" value="1"/>
</dbReference>
<dbReference type="AlphaFoldDB" id="A0A7Z0EV92"/>
<dbReference type="EMBL" id="JACCFS010000001">
    <property type="protein sequence ID" value="NYJ37960.1"/>
    <property type="molecule type" value="Genomic_DNA"/>
</dbReference>
<organism evidence="2 3">
    <name type="scientific">Nocardiopsis aegyptia</name>
    <dbReference type="NCBI Taxonomy" id="220378"/>
    <lineage>
        <taxon>Bacteria</taxon>
        <taxon>Bacillati</taxon>
        <taxon>Actinomycetota</taxon>
        <taxon>Actinomycetes</taxon>
        <taxon>Streptosporangiales</taxon>
        <taxon>Nocardiopsidaceae</taxon>
        <taxon>Nocardiopsis</taxon>
    </lineage>
</organism>
<dbReference type="Pfam" id="PF11716">
    <property type="entry name" value="MDMPI_N"/>
    <property type="match status" value="1"/>
</dbReference>
<evidence type="ECO:0000313" key="3">
    <source>
        <dbReference type="Proteomes" id="UP000572051"/>
    </source>
</evidence>
<dbReference type="RefSeq" id="WP_179829109.1">
    <property type="nucleotide sequence ID" value="NZ_JACCFS010000001.1"/>
</dbReference>
<reference evidence="2 3" key="1">
    <citation type="submission" date="2020-07" db="EMBL/GenBank/DDBJ databases">
        <title>Sequencing the genomes of 1000 actinobacteria strains.</title>
        <authorList>
            <person name="Klenk H.-P."/>
        </authorList>
    </citation>
    <scope>NUCLEOTIDE SEQUENCE [LARGE SCALE GENOMIC DNA]</scope>
    <source>
        <strain evidence="2 3">DSM 44442</strain>
    </source>
</reference>
<dbReference type="GO" id="GO:0046872">
    <property type="term" value="F:metal ion binding"/>
    <property type="evidence" value="ECO:0007669"/>
    <property type="project" value="InterPro"/>
</dbReference>
<dbReference type="InterPro" id="IPR024344">
    <property type="entry name" value="MDMPI_metal-binding"/>
</dbReference>
<accession>A0A7Z0EV92</accession>
<evidence type="ECO:0000259" key="1">
    <source>
        <dbReference type="Pfam" id="PF11716"/>
    </source>
</evidence>
<proteinExistence type="predicted"/>
<keyword evidence="3" id="KW-1185">Reference proteome</keyword>
<dbReference type="InterPro" id="IPR034660">
    <property type="entry name" value="DinB/YfiT-like"/>
</dbReference>
<gene>
    <name evidence="2" type="ORF">HNR10_005841</name>
</gene>
<sequence>MDSPSVYTRCQDRLLGLAAELTAEQLATPVPALPDWTVLQTYAHLAGVCADVVRGLVPPSDDTVTARQVAERADADLAAVCAEWRRETPVLLEVFARETRARYRLPALDVWHHENDIRGALGLGAQTQDADQLAHFVMGGLARTWEPELPGVRVVATDTGQAWRLGEREDLEWRAGAFELARAVTGRRSTRQIAAMDWSGDPAPVVHRLPTLPAPEADLSV</sequence>
<comment type="caution">
    <text evidence="2">The sequence shown here is derived from an EMBL/GenBank/DDBJ whole genome shotgun (WGS) entry which is preliminary data.</text>
</comment>
<dbReference type="Proteomes" id="UP000572051">
    <property type="component" value="Unassembled WGS sequence"/>
</dbReference>
<dbReference type="SUPFAM" id="SSF109854">
    <property type="entry name" value="DinB/YfiT-like putative metalloenzymes"/>
    <property type="match status" value="1"/>
</dbReference>